<reference evidence="1 2" key="1">
    <citation type="submission" date="2021-06" db="EMBL/GenBank/DDBJ databases">
        <authorList>
            <person name="Palmer J.M."/>
        </authorList>
    </citation>
    <scope>NUCLEOTIDE SEQUENCE [LARGE SCALE GENOMIC DNA]</scope>
    <source>
        <strain evidence="1 2">CL_MEX2019</strain>
        <tissue evidence="1">Muscle</tissue>
    </source>
</reference>
<gene>
    <name evidence="1" type="ORF">CHARACLAT_021979</name>
</gene>
<dbReference type="Proteomes" id="UP001352852">
    <property type="component" value="Unassembled WGS sequence"/>
</dbReference>
<organism evidence="1 2">
    <name type="scientific">Characodon lateralis</name>
    <dbReference type="NCBI Taxonomy" id="208331"/>
    <lineage>
        <taxon>Eukaryota</taxon>
        <taxon>Metazoa</taxon>
        <taxon>Chordata</taxon>
        <taxon>Craniata</taxon>
        <taxon>Vertebrata</taxon>
        <taxon>Euteleostomi</taxon>
        <taxon>Actinopterygii</taxon>
        <taxon>Neopterygii</taxon>
        <taxon>Teleostei</taxon>
        <taxon>Neoteleostei</taxon>
        <taxon>Acanthomorphata</taxon>
        <taxon>Ovalentaria</taxon>
        <taxon>Atherinomorphae</taxon>
        <taxon>Cyprinodontiformes</taxon>
        <taxon>Goodeidae</taxon>
        <taxon>Characodon</taxon>
    </lineage>
</organism>
<accession>A0ABU7CQY3</accession>
<evidence type="ECO:0000313" key="2">
    <source>
        <dbReference type="Proteomes" id="UP001352852"/>
    </source>
</evidence>
<keyword evidence="2" id="KW-1185">Reference proteome</keyword>
<dbReference type="EMBL" id="JAHUTJ010002192">
    <property type="protein sequence ID" value="MED6265099.1"/>
    <property type="molecule type" value="Genomic_DNA"/>
</dbReference>
<proteinExistence type="predicted"/>
<sequence length="119" mass="13947">MYLHIVQVKEKMLAFDIKLPHTCECKNLWCSPEQILYKADSMILFWLIYGSSCQVFVKACLRRRKKVSVIAQNRSAQSPPAPHMTHCGAAEQNIKHTHMHQHRARTKWRHHNNSFLPLT</sequence>
<comment type="caution">
    <text evidence="1">The sequence shown here is derived from an EMBL/GenBank/DDBJ whole genome shotgun (WGS) entry which is preliminary data.</text>
</comment>
<evidence type="ECO:0000313" key="1">
    <source>
        <dbReference type="EMBL" id="MED6265099.1"/>
    </source>
</evidence>
<protein>
    <submittedName>
        <fullName evidence="1">Uncharacterized protein</fullName>
    </submittedName>
</protein>
<name>A0ABU7CQY3_9TELE</name>